<reference evidence="3" key="1">
    <citation type="submission" date="2014-08" db="EMBL/GenBank/DDBJ databases">
        <authorList>
            <person name="Murali S."/>
            <person name="Richards S."/>
            <person name="Bandaranaike D."/>
            <person name="Bellair M."/>
            <person name="Blankenburg K."/>
            <person name="Chao H."/>
            <person name="Dinh H."/>
            <person name="Doddapaneni H."/>
            <person name="Dugan-Rocha S."/>
            <person name="Elkadiri S."/>
            <person name="Gnanaolivu R."/>
            <person name="Hughes D."/>
            <person name="Lee S."/>
            <person name="Li M."/>
            <person name="Ming W."/>
            <person name="Munidasa M."/>
            <person name="Muniz J."/>
            <person name="Nguyen L."/>
            <person name="Osuji N."/>
            <person name="Pu L.-L."/>
            <person name="Puazo M."/>
            <person name="Skinner E."/>
            <person name="Qu C."/>
            <person name="Quiroz J."/>
            <person name="Raj R."/>
            <person name="Weissenberger G."/>
            <person name="Xin Y."/>
            <person name="Zou X."/>
            <person name="Han Y."/>
            <person name="Worley K."/>
            <person name="Muzny D."/>
            <person name="Gibbs R."/>
        </authorList>
    </citation>
    <scope>NUCLEOTIDE SEQUENCE</scope>
    <source>
        <strain evidence="3">HAZT.00-mixed</strain>
        <tissue evidence="3">Whole organism</tissue>
    </source>
</reference>
<organism evidence="3">
    <name type="scientific">Hyalella azteca</name>
    <name type="common">Amphipod</name>
    <dbReference type="NCBI Taxonomy" id="294128"/>
    <lineage>
        <taxon>Eukaryota</taxon>
        <taxon>Metazoa</taxon>
        <taxon>Ecdysozoa</taxon>
        <taxon>Arthropoda</taxon>
        <taxon>Crustacea</taxon>
        <taxon>Multicrustacea</taxon>
        <taxon>Malacostraca</taxon>
        <taxon>Eumalacostraca</taxon>
        <taxon>Peracarida</taxon>
        <taxon>Amphipoda</taxon>
        <taxon>Senticaudata</taxon>
        <taxon>Talitrida</taxon>
        <taxon>Talitroidea</taxon>
        <taxon>Hyalellidae</taxon>
        <taxon>Hyalella</taxon>
    </lineage>
</organism>
<reference evidence="3" key="2">
    <citation type="journal article" date="2018" name="Environ. Sci. Technol.">
        <title>The Toxicogenome of Hyalella azteca: A Model for Sediment Ecotoxicology and Evolutionary Toxicology.</title>
        <authorList>
            <person name="Poynton H.C."/>
            <person name="Hasenbein S."/>
            <person name="Benoit J.B."/>
            <person name="Sepulveda M.S."/>
            <person name="Poelchau M.F."/>
            <person name="Hughes D.S.T."/>
            <person name="Murali S.C."/>
            <person name="Chen S."/>
            <person name="Glastad K.M."/>
            <person name="Goodisman M.A.D."/>
            <person name="Werren J.H."/>
            <person name="Vineis J.H."/>
            <person name="Bowen J.L."/>
            <person name="Friedrich M."/>
            <person name="Jones J."/>
            <person name="Robertson H.M."/>
            <person name="Feyereisen R."/>
            <person name="Mechler-Hickson A."/>
            <person name="Mathers N."/>
            <person name="Lee C.E."/>
            <person name="Colbourne J.K."/>
            <person name="Biales A."/>
            <person name="Johnston J.S."/>
            <person name="Wellborn G.A."/>
            <person name="Rosendale A.J."/>
            <person name="Cridge A.G."/>
            <person name="Munoz-Torres M.C."/>
            <person name="Bain P.A."/>
            <person name="Manny A.R."/>
            <person name="Major K.M."/>
            <person name="Lambert F.N."/>
            <person name="Vulpe C.D."/>
            <person name="Tuck P."/>
            <person name="Blalock B.J."/>
            <person name="Lin Y.Y."/>
            <person name="Smith M.E."/>
            <person name="Ochoa-Acuna H."/>
            <person name="Chen M.M."/>
            <person name="Childers C.P."/>
            <person name="Qu J."/>
            <person name="Dugan S."/>
            <person name="Lee S.L."/>
            <person name="Chao H."/>
            <person name="Dinh H."/>
            <person name="Han Y."/>
            <person name="Doddapaneni H."/>
            <person name="Worley K.C."/>
            <person name="Muzny D.M."/>
            <person name="Gibbs R.A."/>
            <person name="Richards S."/>
        </authorList>
    </citation>
    <scope>NUCLEOTIDE SEQUENCE</scope>
    <source>
        <strain evidence="3">HAZT.00-mixed</strain>
        <tissue evidence="3">Whole organism</tissue>
    </source>
</reference>
<evidence type="ECO:0000256" key="2">
    <source>
        <dbReference type="SAM" id="MobiDB-lite"/>
    </source>
</evidence>
<feature type="compositionally biased region" description="Polar residues" evidence="2">
    <location>
        <begin position="211"/>
        <end position="224"/>
    </location>
</feature>
<feature type="compositionally biased region" description="Polar residues" evidence="2">
    <location>
        <begin position="187"/>
        <end position="197"/>
    </location>
</feature>
<evidence type="ECO:0000256" key="1">
    <source>
        <dbReference type="ARBA" id="ARBA00022574"/>
    </source>
</evidence>
<sequence>MRKWWGAGGRPEDGLDGSQLLEQQHQQQRHLALGLMHLKKLFSEILHPAHPLSEDEREDKLYNMLPLFCKVFSNSSPTDLVEKFEDVLLFTQHVSKLMVTEIRRRASNQSTAAASCAIVRFLEMEGEEEGVDSIPSSGGWLLLNALNLLADGPPAIIEVMTVSSLPSTLVKCLYLFFDLPDPDSADSENANAESNLNKKSHSSPLHLPLDTSKTGGQQSALQSTASDASSCGAAIVPATTDRRLLLQKVFVQVMLRLCSHTGPAEELARKDDLSLLFSASTSGCPPHNCVWRRSAAEVLMAVSRHGLSQPVISYIHSKGCIALCVENMERTQDLSPLEIVEMLVAIFCFLKDSADCSQVLLDDFKSAQGYAFLVDFILRWIFVATPL</sequence>
<feature type="region of interest" description="Disordered" evidence="2">
    <location>
        <begin position="186"/>
        <end position="224"/>
    </location>
</feature>
<dbReference type="EMBL" id="JQDR03005070">
    <property type="protein sequence ID" value="KAA0201760.1"/>
    <property type="molecule type" value="Genomic_DNA"/>
</dbReference>
<accession>A0A6A0H7N8</accession>
<name>A0A6A0H7N8_HYAAZ</name>
<dbReference type="AlphaFoldDB" id="A0A6A0H7N8"/>
<keyword evidence="1" id="KW-0853">WD repeat</keyword>
<gene>
    <name evidence="3" type="ORF">HAZT_HAZT009936</name>
</gene>
<evidence type="ECO:0008006" key="4">
    <source>
        <dbReference type="Google" id="ProtNLM"/>
    </source>
</evidence>
<dbReference type="Proteomes" id="UP000711488">
    <property type="component" value="Unassembled WGS sequence"/>
</dbReference>
<proteinExistence type="predicted"/>
<reference evidence="3" key="3">
    <citation type="submission" date="2019-06" db="EMBL/GenBank/DDBJ databases">
        <authorList>
            <person name="Poynton C."/>
            <person name="Hasenbein S."/>
            <person name="Benoit J.B."/>
            <person name="Sepulveda M.S."/>
            <person name="Poelchau M.F."/>
            <person name="Murali S.C."/>
            <person name="Chen S."/>
            <person name="Glastad K.M."/>
            <person name="Werren J.H."/>
            <person name="Vineis J.H."/>
            <person name="Bowen J.L."/>
            <person name="Friedrich M."/>
            <person name="Jones J."/>
            <person name="Robertson H.M."/>
            <person name="Feyereisen R."/>
            <person name="Mechler-Hickson A."/>
            <person name="Mathers N."/>
            <person name="Lee C.E."/>
            <person name="Colbourne J.K."/>
            <person name="Biales A."/>
            <person name="Johnston J.S."/>
            <person name="Wellborn G.A."/>
            <person name="Rosendale A.J."/>
            <person name="Cridge A.G."/>
            <person name="Munoz-Torres M.C."/>
            <person name="Bain P.A."/>
            <person name="Manny A.R."/>
            <person name="Major K.M."/>
            <person name="Lambert F.N."/>
            <person name="Vulpe C.D."/>
            <person name="Tuck P."/>
            <person name="Blalock B.J."/>
            <person name="Lin Y.-Y."/>
            <person name="Smith M.E."/>
            <person name="Ochoa-Acuna H."/>
            <person name="Chen M.-J.M."/>
            <person name="Childers C.P."/>
            <person name="Qu J."/>
            <person name="Dugan S."/>
            <person name="Lee S.L."/>
            <person name="Chao H."/>
            <person name="Dinh H."/>
            <person name="Han Y."/>
            <person name="Doddapaneni H."/>
            <person name="Worley K.C."/>
            <person name="Muzny D.M."/>
            <person name="Gibbs R.A."/>
            <person name="Richards S."/>
        </authorList>
    </citation>
    <scope>NUCLEOTIDE SEQUENCE</scope>
    <source>
        <strain evidence="3">HAZT.00-mixed</strain>
        <tissue evidence="3">Whole organism</tissue>
    </source>
</reference>
<dbReference type="PANTHER" id="PTHR46108">
    <property type="entry name" value="BLUE CHEESE"/>
    <property type="match status" value="1"/>
</dbReference>
<dbReference type="PANTHER" id="PTHR46108:SF4">
    <property type="entry name" value="BLUE CHEESE"/>
    <property type="match status" value="1"/>
</dbReference>
<protein>
    <recommendedName>
        <fullName evidence="4">WD repeat and FYVE domain-containing protein 3</fullName>
    </recommendedName>
</protein>
<comment type="caution">
    <text evidence="3">The sequence shown here is derived from an EMBL/GenBank/DDBJ whole genome shotgun (WGS) entry which is preliminary data.</text>
</comment>
<dbReference type="InterPro" id="IPR051944">
    <property type="entry name" value="BEACH_domain_protein"/>
</dbReference>
<evidence type="ECO:0000313" key="3">
    <source>
        <dbReference type="EMBL" id="KAA0201760.1"/>
    </source>
</evidence>